<dbReference type="RefSeq" id="WP_186836972.1">
    <property type="nucleotide sequence ID" value="NZ_JACOPD010000005.1"/>
</dbReference>
<organism evidence="2 3">
    <name type="scientific">Lachnospira hominis</name>
    <name type="common">ex Liu et al. 2021</name>
    <dbReference type="NCBI Taxonomy" id="2763051"/>
    <lineage>
        <taxon>Bacteria</taxon>
        <taxon>Bacillati</taxon>
        <taxon>Bacillota</taxon>
        <taxon>Clostridia</taxon>
        <taxon>Lachnospirales</taxon>
        <taxon>Lachnospiraceae</taxon>
        <taxon>Lachnospira</taxon>
    </lineage>
</organism>
<evidence type="ECO:0000256" key="1">
    <source>
        <dbReference type="SAM" id="MobiDB-lite"/>
    </source>
</evidence>
<name>A0ABR7G089_9FIRM</name>
<feature type="region of interest" description="Disordered" evidence="1">
    <location>
        <begin position="24"/>
        <end position="47"/>
    </location>
</feature>
<dbReference type="Proteomes" id="UP000628463">
    <property type="component" value="Unassembled WGS sequence"/>
</dbReference>
<sequence>MDNKLEHHGIKGMKWGVRRYQNKDGSLTSIGRKKQSDDSEKKKAISSSIKKKMAVAAVSTATIAAAAYYVHKNPEKIGQAMSKFKGVKMKDLSQKAADKGKEYVKNAVKGAKEGAEEAIKEAPKKAAKAVVTGVVLNQTKKALDSAVGKEESAKIFQANDNKKIGKFWKVSPDDKDDDD</sequence>
<feature type="compositionally biased region" description="Basic and acidic residues" evidence="1">
    <location>
        <begin position="34"/>
        <end position="43"/>
    </location>
</feature>
<dbReference type="InterPro" id="IPR055635">
    <property type="entry name" value="DUF7211"/>
</dbReference>
<evidence type="ECO:0000313" key="3">
    <source>
        <dbReference type="Proteomes" id="UP000628463"/>
    </source>
</evidence>
<accession>A0ABR7G089</accession>
<proteinExistence type="predicted"/>
<evidence type="ECO:0000313" key="2">
    <source>
        <dbReference type="EMBL" id="MBC5680863.1"/>
    </source>
</evidence>
<dbReference type="Pfam" id="PF23847">
    <property type="entry name" value="DUF7211"/>
    <property type="match status" value="1"/>
</dbReference>
<reference evidence="2 3" key="1">
    <citation type="submission" date="2020-08" db="EMBL/GenBank/DDBJ databases">
        <title>Genome public.</title>
        <authorList>
            <person name="Liu C."/>
            <person name="Sun Q."/>
        </authorList>
    </citation>
    <scope>NUCLEOTIDE SEQUENCE [LARGE SCALE GENOMIC DNA]</scope>
    <source>
        <strain evidence="2 3">NSJ-43</strain>
    </source>
</reference>
<protein>
    <recommendedName>
        <fullName evidence="4">YtxH domain-containing protein</fullName>
    </recommendedName>
</protein>
<comment type="caution">
    <text evidence="2">The sequence shown here is derived from an EMBL/GenBank/DDBJ whole genome shotgun (WGS) entry which is preliminary data.</text>
</comment>
<evidence type="ECO:0008006" key="4">
    <source>
        <dbReference type="Google" id="ProtNLM"/>
    </source>
</evidence>
<gene>
    <name evidence="2" type="ORF">H8S01_07820</name>
</gene>
<dbReference type="EMBL" id="JACOPD010000005">
    <property type="protein sequence ID" value="MBC5680863.1"/>
    <property type="molecule type" value="Genomic_DNA"/>
</dbReference>
<keyword evidence="3" id="KW-1185">Reference proteome</keyword>